<sequence length="63" mass="7012">METQRCASPVSLILHDVMERQMKPINIQPVQMVRSSCDTKRLGPHQFPGLILNPSSLEVSGPI</sequence>
<comment type="caution">
    <text evidence="1">The sequence shown here is derived from an EMBL/GenBank/DDBJ whole genome shotgun (WGS) entry which is preliminary data.</text>
</comment>
<evidence type="ECO:0000313" key="2">
    <source>
        <dbReference type="Proteomes" id="UP000324222"/>
    </source>
</evidence>
<reference evidence="1 2" key="1">
    <citation type="submission" date="2019-05" db="EMBL/GenBank/DDBJ databases">
        <title>Another draft genome of Portunus trituberculatus and its Hox gene families provides insights of decapod evolution.</title>
        <authorList>
            <person name="Jeong J.-H."/>
            <person name="Song I."/>
            <person name="Kim S."/>
            <person name="Choi T."/>
            <person name="Kim D."/>
            <person name="Ryu S."/>
            <person name="Kim W."/>
        </authorList>
    </citation>
    <scope>NUCLEOTIDE SEQUENCE [LARGE SCALE GENOMIC DNA]</scope>
    <source>
        <tissue evidence="1">Muscle</tissue>
    </source>
</reference>
<organism evidence="1 2">
    <name type="scientific">Portunus trituberculatus</name>
    <name type="common">Swimming crab</name>
    <name type="synonym">Neptunus trituberculatus</name>
    <dbReference type="NCBI Taxonomy" id="210409"/>
    <lineage>
        <taxon>Eukaryota</taxon>
        <taxon>Metazoa</taxon>
        <taxon>Ecdysozoa</taxon>
        <taxon>Arthropoda</taxon>
        <taxon>Crustacea</taxon>
        <taxon>Multicrustacea</taxon>
        <taxon>Malacostraca</taxon>
        <taxon>Eumalacostraca</taxon>
        <taxon>Eucarida</taxon>
        <taxon>Decapoda</taxon>
        <taxon>Pleocyemata</taxon>
        <taxon>Brachyura</taxon>
        <taxon>Eubrachyura</taxon>
        <taxon>Portunoidea</taxon>
        <taxon>Portunidae</taxon>
        <taxon>Portuninae</taxon>
        <taxon>Portunus</taxon>
    </lineage>
</organism>
<proteinExistence type="predicted"/>
<keyword evidence="2" id="KW-1185">Reference proteome</keyword>
<evidence type="ECO:0000313" key="1">
    <source>
        <dbReference type="EMBL" id="MPC94867.1"/>
    </source>
</evidence>
<dbReference type="Proteomes" id="UP000324222">
    <property type="component" value="Unassembled WGS sequence"/>
</dbReference>
<protein>
    <submittedName>
        <fullName evidence="1">Uncharacterized protein</fullName>
    </submittedName>
</protein>
<accession>A0A5B7JP30</accession>
<gene>
    <name evidence="1" type="ORF">E2C01_090056</name>
</gene>
<dbReference type="AlphaFoldDB" id="A0A5B7JP30"/>
<dbReference type="EMBL" id="VSRR010100121">
    <property type="protein sequence ID" value="MPC94867.1"/>
    <property type="molecule type" value="Genomic_DNA"/>
</dbReference>
<name>A0A5B7JP30_PORTR</name>